<accession>R6TH71</accession>
<reference evidence="1" key="1">
    <citation type="submission" date="2012-11" db="EMBL/GenBank/DDBJ databases">
        <title>Dependencies among metagenomic species, viruses, plasmids and units of genetic variation.</title>
        <authorList>
            <person name="Nielsen H.B."/>
            <person name="Almeida M."/>
            <person name="Juncker A.S."/>
            <person name="Rasmussen S."/>
            <person name="Li J."/>
            <person name="Sunagawa S."/>
            <person name="Plichta D."/>
            <person name="Gautier L."/>
            <person name="Le Chatelier E."/>
            <person name="Peletier E."/>
            <person name="Bonde I."/>
            <person name="Nielsen T."/>
            <person name="Manichanh C."/>
            <person name="Arumugam M."/>
            <person name="Batto J."/>
            <person name="Santos M.B.Q.D."/>
            <person name="Blom N."/>
            <person name="Borruel N."/>
            <person name="Burgdorf K.S."/>
            <person name="Boumezbeur F."/>
            <person name="Casellas F."/>
            <person name="Dore J."/>
            <person name="Guarner F."/>
            <person name="Hansen T."/>
            <person name="Hildebrand F."/>
            <person name="Kaas R.S."/>
            <person name="Kennedy S."/>
            <person name="Kristiansen K."/>
            <person name="Kultima J.R."/>
            <person name="Leonard P."/>
            <person name="Levenez F."/>
            <person name="Lund O."/>
            <person name="Moumen B."/>
            <person name="Le Paslier D."/>
            <person name="Pons N."/>
            <person name="Pedersen O."/>
            <person name="Prifti E."/>
            <person name="Qin J."/>
            <person name="Raes J."/>
            <person name="Tap J."/>
            <person name="Tims S."/>
            <person name="Ussery D.W."/>
            <person name="Yamada T."/>
            <person name="MetaHit consortium"/>
            <person name="Renault P."/>
            <person name="Sicheritz-Ponten T."/>
            <person name="Bork P."/>
            <person name="Wang J."/>
            <person name="Brunak S."/>
            <person name="Ehrlich S.D."/>
        </authorList>
    </citation>
    <scope>NUCLEOTIDE SEQUENCE [LARGE SCALE GENOMIC DNA]</scope>
</reference>
<dbReference type="AlphaFoldDB" id="R6TH71"/>
<dbReference type="EMBL" id="CBFW010000125">
    <property type="protein sequence ID" value="CDC72793.1"/>
    <property type="molecule type" value="Genomic_DNA"/>
</dbReference>
<gene>
    <name evidence="1" type="ORF">BN580_01089</name>
</gene>
<sequence length="74" mass="8564">MDKDIEHAEKALACIDKMKEGLSELVSLLDIADDTFGEMDRLETYKSINRTLGRWQEKYEGFLNEQGQSFTQTM</sequence>
<evidence type="ECO:0000313" key="1">
    <source>
        <dbReference type="EMBL" id="CDC72793.1"/>
    </source>
</evidence>
<dbReference type="STRING" id="1263015.BN580_01089"/>
<organism evidence="1 2">
    <name type="scientific">Candidatus Colimorpha enterica</name>
    <dbReference type="NCBI Taxonomy" id="3083063"/>
    <lineage>
        <taxon>Bacteria</taxon>
        <taxon>Pseudomonadati</taxon>
        <taxon>Bacteroidota</taxon>
        <taxon>Bacteroidia</taxon>
        <taxon>Bacteroidales</taxon>
        <taxon>Candidatus Colimorpha</taxon>
    </lineage>
</organism>
<name>R6TH71_9BACT</name>
<dbReference type="Proteomes" id="UP000017938">
    <property type="component" value="Unassembled WGS sequence"/>
</dbReference>
<protein>
    <submittedName>
        <fullName evidence="1">Uncharacterized protein</fullName>
    </submittedName>
</protein>
<evidence type="ECO:0000313" key="2">
    <source>
        <dbReference type="Proteomes" id="UP000017938"/>
    </source>
</evidence>
<comment type="caution">
    <text evidence="1">The sequence shown here is derived from an EMBL/GenBank/DDBJ whole genome shotgun (WGS) entry which is preliminary data.</text>
</comment>
<proteinExistence type="predicted"/>